<evidence type="ECO:0000256" key="5">
    <source>
        <dbReference type="ARBA" id="ARBA00022989"/>
    </source>
</evidence>
<dbReference type="AlphaFoldDB" id="A0AA41BYL3"/>
<dbReference type="PANTHER" id="PTHR30106">
    <property type="entry name" value="INNER MEMBRANE PROTEIN YEIH-RELATED"/>
    <property type="match status" value="1"/>
</dbReference>
<feature type="transmembrane region" description="Helical" evidence="7">
    <location>
        <begin position="246"/>
        <end position="264"/>
    </location>
</feature>
<feature type="transmembrane region" description="Helical" evidence="7">
    <location>
        <begin position="145"/>
        <end position="162"/>
    </location>
</feature>
<feature type="transmembrane region" description="Helical" evidence="7">
    <location>
        <begin position="345"/>
        <end position="365"/>
    </location>
</feature>
<feature type="transmembrane region" description="Helical" evidence="7">
    <location>
        <begin position="311"/>
        <end position="333"/>
    </location>
</feature>
<protein>
    <submittedName>
        <fullName evidence="8">YeiH family putative sulfate export transporter</fullName>
    </submittedName>
</protein>
<comment type="subcellular location">
    <subcellularLocation>
        <location evidence="1">Cell membrane</location>
        <topology evidence="1">Multi-pass membrane protein</topology>
    </subcellularLocation>
</comment>
<keyword evidence="4 7" id="KW-0812">Transmembrane</keyword>
<dbReference type="Proteomes" id="UP000192722">
    <property type="component" value="Unassembled WGS sequence"/>
</dbReference>
<comment type="similarity">
    <text evidence="2">Belongs to the UPF0324 family.</text>
</comment>
<feature type="transmembrane region" description="Helical" evidence="7">
    <location>
        <begin position="50"/>
        <end position="70"/>
    </location>
</feature>
<feature type="transmembrane region" description="Helical" evidence="7">
    <location>
        <begin position="174"/>
        <end position="195"/>
    </location>
</feature>
<evidence type="ECO:0000313" key="9">
    <source>
        <dbReference type="EMBL" id="ORJ23004.1"/>
    </source>
</evidence>
<evidence type="ECO:0000313" key="11">
    <source>
        <dbReference type="Proteomes" id="UP000705283"/>
    </source>
</evidence>
<keyword evidence="6 7" id="KW-0472">Membrane</keyword>
<feature type="transmembrane region" description="Helical" evidence="7">
    <location>
        <begin position="91"/>
        <end position="109"/>
    </location>
</feature>
<dbReference type="Pfam" id="PF03601">
    <property type="entry name" value="Cons_hypoth698"/>
    <property type="match status" value="1"/>
</dbReference>
<reference evidence="9 10" key="2">
    <citation type="journal article" date="2017" name="Int. J. Syst. Evol. Microbiol.">
        <title>Rouxiella badensis sp. nov. and Rouxiella silvae sp. nov. isolated from peat bog soil in Germany and emendation of the genus description.</title>
        <authorList>
            <person name="Le Fleche-Mateos A."/>
            <person name="Kugler J.H."/>
            <person name="Hansen S.H."/>
            <person name="Syldatk C."/>
            <person name="Hausmann R."/>
            <person name="Lomprez F."/>
            <person name="Vandenbogaert M."/>
            <person name="Manuguerra J.C."/>
            <person name="Grimont P.A."/>
        </authorList>
    </citation>
    <scope>NUCLEOTIDE SEQUENCE [LARGE SCALE GENOMIC DNA]</scope>
    <source>
        <strain evidence="9 10">213</strain>
    </source>
</reference>
<name>A0AA41BYL3_9GAMM</name>
<evidence type="ECO:0000256" key="3">
    <source>
        <dbReference type="ARBA" id="ARBA00022475"/>
    </source>
</evidence>
<accession>A0AA41BYL3</accession>
<dbReference type="GO" id="GO:0005886">
    <property type="term" value="C:plasma membrane"/>
    <property type="evidence" value="ECO:0007669"/>
    <property type="project" value="UniProtKB-SubCell"/>
</dbReference>
<dbReference type="EMBL" id="MRWD01000002">
    <property type="protein sequence ID" value="ORJ23004.1"/>
    <property type="molecule type" value="Genomic_DNA"/>
</dbReference>
<organism evidence="8 11">
    <name type="scientific">Rouxiella silvae</name>
    <dbReference type="NCBI Taxonomy" id="1646373"/>
    <lineage>
        <taxon>Bacteria</taxon>
        <taxon>Pseudomonadati</taxon>
        <taxon>Pseudomonadota</taxon>
        <taxon>Gammaproteobacteria</taxon>
        <taxon>Enterobacterales</taxon>
        <taxon>Yersiniaceae</taxon>
        <taxon>Rouxiella</taxon>
    </lineage>
</organism>
<dbReference type="NCBIfam" id="TIGR00698">
    <property type="entry name" value="YeiH family putative sulfate export transporter"/>
    <property type="match status" value="1"/>
</dbReference>
<feature type="transmembrane region" description="Helical" evidence="7">
    <location>
        <begin position="284"/>
        <end position="304"/>
    </location>
</feature>
<dbReference type="Proteomes" id="UP000705283">
    <property type="component" value="Unassembled WGS sequence"/>
</dbReference>
<evidence type="ECO:0000313" key="8">
    <source>
        <dbReference type="EMBL" id="MBF6639270.1"/>
    </source>
</evidence>
<sequence length="369" mass="39714">MSHTLPEQLKHSPARRTFWPSFSFGRVLPGLVLTAAITALALWLSHFQTLSSLGLSALTLAILVGMVVGNTFYPAARPLCAEGVNLAKQKLLRLGIILYGFKLTFIQIADVGASGIVIDALTLSSTFLLACWLGKRIFGLDSDTAMLIGAGSSICGAAAVMATEPVLKAESEKVTVAVATVVIFGTLAIFIYPWLWQLNLHYHWLQITASHFGIYTGSTVHEVAQVVAAGHGVTPDAENAAVIAKMIRVMMLAPFLILLSLWKGRHRTSAQTGTPGESLWSSMTLPWFALWFIGVAAFNSFGLLPQSWVQFLLTLDTIFLAMAMAALGLTTHFSALRQAGVKPLMMAALLFVWLIVGGAGINLLVQHLL</sequence>
<proteinExistence type="inferred from homology"/>
<dbReference type="EMBL" id="JADMKS010000010">
    <property type="protein sequence ID" value="MBF6639270.1"/>
    <property type="molecule type" value="Genomic_DNA"/>
</dbReference>
<gene>
    <name evidence="9" type="ORF">BS639_01230</name>
    <name evidence="8" type="ORF">ITX54_21650</name>
</gene>
<evidence type="ECO:0000256" key="4">
    <source>
        <dbReference type="ARBA" id="ARBA00022692"/>
    </source>
</evidence>
<dbReference type="InterPro" id="IPR018383">
    <property type="entry name" value="UPF0324_pro"/>
</dbReference>
<evidence type="ECO:0000256" key="7">
    <source>
        <dbReference type="SAM" id="Phobius"/>
    </source>
</evidence>
<reference evidence="9" key="1">
    <citation type="submission" date="2016-12" db="EMBL/GenBank/DDBJ databases">
        <authorList>
            <person name="Le Fleche-Mateos A."/>
        </authorList>
    </citation>
    <scope>NUCLEOTIDE SEQUENCE</scope>
    <source>
        <strain evidence="9">213</strain>
    </source>
</reference>
<keyword evidence="5 7" id="KW-1133">Transmembrane helix</keyword>
<keyword evidence="3" id="KW-1003">Cell membrane</keyword>
<reference evidence="8" key="3">
    <citation type="submission" date="2020-11" db="EMBL/GenBank/DDBJ databases">
        <authorList>
            <person name="Lee S.D."/>
        </authorList>
    </citation>
    <scope>NUCLEOTIDE SEQUENCE</scope>
    <source>
        <strain evidence="8">SAP-2</strain>
    </source>
</reference>
<feature type="transmembrane region" description="Helical" evidence="7">
    <location>
        <begin position="21"/>
        <end position="44"/>
    </location>
</feature>
<evidence type="ECO:0000256" key="2">
    <source>
        <dbReference type="ARBA" id="ARBA00007977"/>
    </source>
</evidence>
<comment type="caution">
    <text evidence="8">The sequence shown here is derived from an EMBL/GenBank/DDBJ whole genome shotgun (WGS) entry which is preliminary data.</text>
</comment>
<evidence type="ECO:0000256" key="6">
    <source>
        <dbReference type="ARBA" id="ARBA00023136"/>
    </source>
</evidence>
<dbReference type="InterPro" id="IPR004630">
    <property type="entry name" value="UPF0324_YeiH-like"/>
</dbReference>
<dbReference type="RefSeq" id="WP_084982027.1">
    <property type="nucleotide sequence ID" value="NZ_CBCSCF010000006.1"/>
</dbReference>
<keyword evidence="10" id="KW-1185">Reference proteome</keyword>
<evidence type="ECO:0000256" key="1">
    <source>
        <dbReference type="ARBA" id="ARBA00004651"/>
    </source>
</evidence>
<evidence type="ECO:0000313" key="10">
    <source>
        <dbReference type="Proteomes" id="UP000192722"/>
    </source>
</evidence>
<dbReference type="PANTHER" id="PTHR30106:SF2">
    <property type="entry name" value="UPF0324 INNER MEMBRANE PROTEIN YEIH"/>
    <property type="match status" value="1"/>
</dbReference>
<reference evidence="8" key="4">
    <citation type="submission" date="2022-09" db="EMBL/GenBank/DDBJ databases">
        <title>Rouxiella aceris sp. nov., isolated from tree sap and emended description of the genus Rhouxiella.</title>
        <authorList>
            <person name="Kim I.S."/>
        </authorList>
    </citation>
    <scope>NUCLEOTIDE SEQUENCE</scope>
    <source>
        <strain evidence="8">SAP-2</strain>
    </source>
</reference>